<dbReference type="Gene3D" id="3.30.1610.10">
    <property type="entry name" value="Peptidase S59, nucleoporin"/>
    <property type="match status" value="1"/>
</dbReference>
<dbReference type="Gene3D" id="1.10.10.2360">
    <property type="match status" value="1"/>
</dbReference>
<dbReference type="Pfam" id="PF21240">
    <property type="entry name" value="Nup98_GLEBS"/>
    <property type="match status" value="1"/>
</dbReference>
<comment type="subcellular location">
    <subcellularLocation>
        <location evidence="2">Nucleus membrane</location>
        <topology evidence="2">Peripheral membrane protein</topology>
        <orientation evidence="2">Nucleoplasmic side</orientation>
    </subcellularLocation>
    <subcellularLocation>
        <location evidence="1">Nucleus</location>
        <location evidence="1">Nuclear pore complex</location>
    </subcellularLocation>
    <subcellularLocation>
        <location evidence="3">Nucleus</location>
        <location evidence="3">Nucleoplasm</location>
    </subcellularLocation>
</comment>
<accession>A0A7R9ESF2</accession>
<dbReference type="GO" id="GO:0003723">
    <property type="term" value="F:RNA binding"/>
    <property type="evidence" value="ECO:0007669"/>
    <property type="project" value="TreeGrafter"/>
</dbReference>
<dbReference type="GO" id="GO:0008139">
    <property type="term" value="F:nuclear localization sequence binding"/>
    <property type="evidence" value="ECO:0007669"/>
    <property type="project" value="TreeGrafter"/>
</dbReference>
<dbReference type="InterPro" id="IPR007230">
    <property type="entry name" value="Nup98_auto-Pept-S59_dom"/>
</dbReference>
<dbReference type="Gene3D" id="1.10.472.10">
    <property type="entry name" value="Cyclin-like"/>
    <property type="match status" value="2"/>
</dbReference>
<evidence type="ECO:0000256" key="16">
    <source>
        <dbReference type="ARBA" id="ARBA00023136"/>
    </source>
</evidence>
<keyword evidence="15" id="KW-0906">Nuclear pore complex</keyword>
<evidence type="ECO:0000313" key="20">
    <source>
        <dbReference type="EMBL" id="CAD7440515.1"/>
    </source>
</evidence>
<dbReference type="GO" id="GO:0031965">
    <property type="term" value="C:nuclear membrane"/>
    <property type="evidence" value="ECO:0007669"/>
    <property type="project" value="UniProtKB-SubCell"/>
</dbReference>
<reference evidence="20" key="1">
    <citation type="submission" date="2020-11" db="EMBL/GenBank/DDBJ databases">
        <authorList>
            <person name="Tran Van P."/>
        </authorList>
    </citation>
    <scope>NUCLEOTIDE SEQUENCE</scope>
</reference>
<feature type="compositionally biased region" description="Low complexity" evidence="18">
    <location>
        <begin position="744"/>
        <end position="764"/>
    </location>
</feature>
<evidence type="ECO:0000256" key="6">
    <source>
        <dbReference type="ARBA" id="ARBA00022448"/>
    </source>
</evidence>
<keyword evidence="16" id="KW-0472">Membrane</keyword>
<dbReference type="GO" id="GO:0008236">
    <property type="term" value="F:serine-type peptidase activity"/>
    <property type="evidence" value="ECO:0007669"/>
    <property type="project" value="UniProtKB-KW"/>
</dbReference>
<dbReference type="Pfam" id="PF04096">
    <property type="entry name" value="Nucleoporin2"/>
    <property type="match status" value="1"/>
</dbReference>
<dbReference type="GO" id="GO:0000973">
    <property type="term" value="P:post-transcriptional tethering of RNA polymerase II gene DNA at nuclear periphery"/>
    <property type="evidence" value="ECO:0007669"/>
    <property type="project" value="TreeGrafter"/>
</dbReference>
<keyword evidence="13" id="KW-0653">Protein transport</keyword>
<dbReference type="SUPFAM" id="SSF47954">
    <property type="entry name" value="Cyclin-like"/>
    <property type="match status" value="1"/>
</dbReference>
<evidence type="ECO:0000256" key="11">
    <source>
        <dbReference type="ARBA" id="ARBA00022816"/>
    </source>
</evidence>
<evidence type="ECO:0000256" key="13">
    <source>
        <dbReference type="ARBA" id="ARBA00022927"/>
    </source>
</evidence>
<evidence type="ECO:0000259" key="19">
    <source>
        <dbReference type="PROSITE" id="PS51434"/>
    </source>
</evidence>
<keyword evidence="8" id="KW-0677">Repeat</keyword>
<dbReference type="PANTHER" id="PTHR23198:SF6">
    <property type="entry name" value="NUCLEAR PORE COMPLEX PROTEIN NUP98-NUP96"/>
    <property type="match status" value="1"/>
</dbReference>
<feature type="domain" description="Peptidase S59" evidence="19">
    <location>
        <begin position="782"/>
        <end position="925"/>
    </location>
</feature>
<dbReference type="InterPro" id="IPR036915">
    <property type="entry name" value="Cyclin-like_sf"/>
</dbReference>
<evidence type="ECO:0000256" key="9">
    <source>
        <dbReference type="ARBA" id="ARBA00022801"/>
    </source>
</evidence>
<evidence type="ECO:0000256" key="12">
    <source>
        <dbReference type="ARBA" id="ARBA00022825"/>
    </source>
</evidence>
<evidence type="ECO:0000256" key="8">
    <source>
        <dbReference type="ARBA" id="ARBA00022737"/>
    </source>
</evidence>
<dbReference type="GO" id="GO:0034398">
    <property type="term" value="P:telomere tethering at nuclear periphery"/>
    <property type="evidence" value="ECO:0007669"/>
    <property type="project" value="TreeGrafter"/>
</dbReference>
<dbReference type="GO" id="GO:0005654">
    <property type="term" value="C:nucleoplasm"/>
    <property type="evidence" value="ECO:0007669"/>
    <property type="project" value="UniProtKB-SubCell"/>
</dbReference>
<dbReference type="FunFam" id="3.30.1610.10:FF:000001">
    <property type="entry name" value="Nuclear pore complex protein Nup98-Nup96"/>
    <property type="match status" value="1"/>
</dbReference>
<dbReference type="InterPro" id="IPR036903">
    <property type="entry name" value="Nup98_auto-Pept-S59_dom_sf"/>
</dbReference>
<evidence type="ECO:0000256" key="1">
    <source>
        <dbReference type="ARBA" id="ARBA00004567"/>
    </source>
</evidence>
<dbReference type="InterPro" id="IPR037665">
    <property type="entry name" value="Nucleoporin_S59-like"/>
</dbReference>
<evidence type="ECO:0000256" key="17">
    <source>
        <dbReference type="ARBA" id="ARBA00023242"/>
    </source>
</evidence>
<keyword evidence="9" id="KW-0378">Hydrolase</keyword>
<dbReference type="GO" id="GO:0006606">
    <property type="term" value="P:protein import into nucleus"/>
    <property type="evidence" value="ECO:0007669"/>
    <property type="project" value="TreeGrafter"/>
</dbReference>
<dbReference type="GO" id="GO:0044614">
    <property type="term" value="C:nuclear pore cytoplasmic filaments"/>
    <property type="evidence" value="ECO:0007669"/>
    <property type="project" value="TreeGrafter"/>
</dbReference>
<protein>
    <recommendedName>
        <fullName evidence="5">Nuclear pore complex protein Nup98-Nup96</fullName>
    </recommendedName>
</protein>
<keyword evidence="12" id="KW-0720">Serine protease</keyword>
<organism evidence="20">
    <name type="scientific">Timema bartmani</name>
    <dbReference type="NCBI Taxonomy" id="61472"/>
    <lineage>
        <taxon>Eukaryota</taxon>
        <taxon>Metazoa</taxon>
        <taxon>Ecdysozoa</taxon>
        <taxon>Arthropoda</taxon>
        <taxon>Hexapoda</taxon>
        <taxon>Insecta</taxon>
        <taxon>Pterygota</taxon>
        <taxon>Neoptera</taxon>
        <taxon>Polyneoptera</taxon>
        <taxon>Phasmatodea</taxon>
        <taxon>Timematodea</taxon>
        <taxon>Timematoidea</taxon>
        <taxon>Timematidae</taxon>
        <taxon>Timema</taxon>
    </lineage>
</organism>
<keyword evidence="6" id="KW-0813">Transport</keyword>
<dbReference type="Gene3D" id="1.25.40.690">
    <property type="match status" value="1"/>
</dbReference>
<dbReference type="PROSITE" id="PS51434">
    <property type="entry name" value="NUP_C"/>
    <property type="match status" value="1"/>
</dbReference>
<evidence type="ECO:0000256" key="7">
    <source>
        <dbReference type="ARBA" id="ARBA00022670"/>
    </source>
</evidence>
<evidence type="ECO:0000256" key="10">
    <source>
        <dbReference type="ARBA" id="ARBA00022813"/>
    </source>
</evidence>
<keyword evidence="7" id="KW-0645">Protease</keyword>
<evidence type="ECO:0000256" key="14">
    <source>
        <dbReference type="ARBA" id="ARBA00023010"/>
    </source>
</evidence>
<dbReference type="GO" id="GO:0006508">
    <property type="term" value="P:proteolysis"/>
    <property type="evidence" value="ECO:0007669"/>
    <property type="project" value="UniProtKB-KW"/>
</dbReference>
<dbReference type="EMBL" id="OD565005">
    <property type="protein sequence ID" value="CAD7440515.1"/>
    <property type="molecule type" value="Genomic_DNA"/>
</dbReference>
<dbReference type="GO" id="GO:0006405">
    <property type="term" value="P:RNA export from nucleus"/>
    <property type="evidence" value="ECO:0007669"/>
    <property type="project" value="TreeGrafter"/>
</dbReference>
<comment type="similarity">
    <text evidence="4">Belongs to the nucleoporin GLFG family.</text>
</comment>
<evidence type="ECO:0000256" key="3">
    <source>
        <dbReference type="ARBA" id="ARBA00004642"/>
    </source>
</evidence>
<dbReference type="GO" id="GO:0017056">
    <property type="term" value="F:structural constituent of nuclear pore"/>
    <property type="evidence" value="ECO:0007669"/>
    <property type="project" value="InterPro"/>
</dbReference>
<keyword evidence="11" id="KW-0509">mRNA transport</keyword>
<feature type="region of interest" description="Disordered" evidence="18">
    <location>
        <begin position="690"/>
        <end position="765"/>
    </location>
</feature>
<evidence type="ECO:0000256" key="2">
    <source>
        <dbReference type="ARBA" id="ARBA00004620"/>
    </source>
</evidence>
<evidence type="ECO:0000256" key="5">
    <source>
        <dbReference type="ARBA" id="ARBA00013472"/>
    </source>
</evidence>
<evidence type="ECO:0000256" key="18">
    <source>
        <dbReference type="SAM" id="MobiDB-lite"/>
    </source>
</evidence>
<dbReference type="SUPFAM" id="SSF82215">
    <property type="entry name" value="C-terminal autoproteolytic domain of nucleoporin nup98"/>
    <property type="match status" value="1"/>
</dbReference>
<feature type="compositionally biased region" description="Low complexity" evidence="18">
    <location>
        <begin position="8"/>
        <end position="18"/>
    </location>
</feature>
<name>A0A7R9ESF2_9NEOP</name>
<dbReference type="FunFam" id="1.10.10.2360:FF:000001">
    <property type="entry name" value="Nuclear pore complex protein Nup98-Nup96"/>
    <property type="match status" value="1"/>
</dbReference>
<gene>
    <name evidence="20" type="ORF">TBIB3V08_LOCUS3018</name>
</gene>
<keyword evidence="14" id="KW-0811">Translocation</keyword>
<keyword evidence="10" id="KW-0068">Autocatalytic cleavage</keyword>
<dbReference type="PANTHER" id="PTHR23198">
    <property type="entry name" value="NUCLEOPORIN"/>
    <property type="match status" value="1"/>
</dbReference>
<evidence type="ECO:0000256" key="4">
    <source>
        <dbReference type="ARBA" id="ARBA00008926"/>
    </source>
</evidence>
<dbReference type="Pfam" id="PF12110">
    <property type="entry name" value="Nup96"/>
    <property type="match status" value="1"/>
</dbReference>
<proteinExistence type="inferred from homology"/>
<sequence length="2200" mass="239957">MFQNMNKPTFGQTTTTPAFGGGFTSGATASPFGASTFGKTTTTGFTAPAFGQTSTSLFGSGTQTSGGLFGQTAVAPVFGQPQTTQPSFGFGANTTSGGLFGNQQNANTSGGLFGSSGSSAFGQNKPAFGGFGSTTGTGLFGQQQQQPAQGTTSLFGQSATSTGGGIFGTGGFGGTMGNQTMGTTVKFNPVTGSDTMVKNGVSQTINTRHHCITCMKEYESKSLEELRFEDYSANRKGPQQGSQQVGLFGAQAAAPLFGAASTSASTGSIFSDNKPLFGASTSLGGFGTSTGGFGSTNQQTTSLFGKPANQFGSLATTSGTGFTFNTATTSNNLFGSPAQAKPFGTVAPQTSNLFGTQSTQPTAGFGASSTGFSGFNTQPNQSIGLFNQNKTPFGMATSSGFTFGQNTATNSGGLFGQKPTGTTGFGQPTFGSNTTTGFGTTGSSLFNQPFKQPSTGFTFNQAGTPNTGMGLNLGGQSSLFNNPATKPGGLFNTTGGIFSGGTLGTGTNMFSLSGGLGGTSLNLGGNSMLGGVGAGIQTNQQSTNQIHQQILALAAMPFGDSPLFKNLLPASGKTDELIRLTAPAQKNSVNATQYRVSPHSTSRIKVAPIMPTPVTNKKSLFEGLEEGESFSSPVEPFVSKGNLKRLTLKSHSDTSPRTVPKARFEMEGNNRNEFDEPWLANAVFKRKVASKAKENGPVISDSEEPENRRRGLESPTEDALTDLLPRRSPASPQIVSPGEDSNKENVVNISSSSSDDSQELNESSAVVLESQVPHPTGIVLHRVGYYTIPSLDDLTSLINDDGSCVVEQGFTIGREGYGNVYWPGTFTVAGLNLDEIVHFRHKEVVVYPDDEKKPPLGEGLNRKAQVTLDRVWPMDKARREPITDPERLVQMNYEGKLRKVCAKLGTRFLDYRPQTGSWVFKVDHFSKYGLSDSDDDDDDLITSDPKKLKTGAPLQKLQQLQPPPKEVIQGHETSLSLQQRGLALLEDDELMEDGPLKEQELNDEIDFDVEKMDSQSPTSQLAREFGTSTHKVQLMKASFFMDDDELQTGDYMEMTHIPTGRLMQVHPTILMEERRLQLGDLEPPTRMPMFRSRFSGSELSPRHKVAINVKGVDATPILSAVKGPTQHHYPPLRIEKPRTLTLHHRHEMVPLKSSTVSQVEGPCFSSPGLQLGRSFRAGWGREGTLLTLTTQRNAAVVNLRGSLKDLDSYLGGREPGDRSQCIVQRLRLTGGDQHASETVEGHLRIQLNHSLKKIEGKCPALSPATGLDALHAHCIQADTLSDSCPNEPYVTYCLQAWELCVALWGNLPELEDYSDNKHHTTNVRRNALSQWLEGVLSPLVKEEVTTTLNRPNADRAQDEVHIPAVLSQLSGNLILDACNLLQDSSDFNAAILVAQSAGSWLPRQHMEQQLINWSEVSADKFMSPERLRMFSLVAGVPLFSSAHGTINVCKDLDWKRAFGVHLWYMCSQASSITDALLKYEKAFDSPESSNRYAHPPDPLYFEGDGLQPETSSGRAVWDLCYHLLKLYSSRSHPLDQLLNPATHTSDPLDYRLCWLLFQVLTALGYTHLSDYSAALLHTSFASQLEGLGLWHWAVFVLLHLKNQPSRQAAVQDMIDRHVELSEDQEYREKEEFLVEKLNIPSSWIHRAKATLALAHNRYKDAAWYMINAGLWKESHQIIMKHIAADAIANENYKYLEDLLAALVPAERSGSIAGWSSTGQLLWDFLQLLKEMEGLLSQQGVSYGYHLEGLRSKLMSLCPRINMLPCHSAKDRLCQSEIAQHVVHLVSRLVLVDTQGNVSSEVLARLVEQLPLPKDFARIELRHAIDYVDVFVPPDDMLEIEGLRTGPFLRCDWGPHVMCDIAGMDQGHPDAIRPLFLQLNSLLALEAHFQPHLALAKDRNEITQGVRDGSAHVLRCLKVWYDLPSDVLPKHMACISVSAFHMAARVVANRRENGERFLIPDACDLVSISQCRCTLGDMTRMEGIIASKLSEEIPVTALDFLCLFHRMLALAGPMTFPCVQLEILACDAACVNFRPSEVALALLCWQLDRLNTRQDPSPGVDMVRLLSTAVELQKLCKISDAGFLRCHEVVASVLTLYDAQRQMPHRQRLVWKLSQRTLRYLRPTDKLSSLLPTIDEQGQLSLPMRIRSGSLSSEESTDSEKEDPLSEWGPYGRADWARNAMHVLPEESNILNNRFYNALVD</sequence>
<feature type="region of interest" description="Disordered" evidence="18">
    <location>
        <begin position="648"/>
        <end position="668"/>
    </location>
</feature>
<dbReference type="InterPro" id="IPR021967">
    <property type="entry name" value="Nup98_C"/>
</dbReference>
<dbReference type="GO" id="GO:0051028">
    <property type="term" value="P:mRNA transport"/>
    <property type="evidence" value="ECO:0007669"/>
    <property type="project" value="UniProtKB-KW"/>
</dbReference>
<evidence type="ECO:0000256" key="15">
    <source>
        <dbReference type="ARBA" id="ARBA00023132"/>
    </source>
</evidence>
<feature type="region of interest" description="Disordered" evidence="18">
    <location>
        <begin position="1"/>
        <end position="22"/>
    </location>
</feature>
<keyword evidence="17" id="KW-0539">Nucleus</keyword>